<evidence type="ECO:0000313" key="2">
    <source>
        <dbReference type="EMBL" id="AWW10977.1"/>
    </source>
</evidence>
<sequence>MGCGRGFRRAPSSGSRAFPSTAHGRLVARHLLQSL</sequence>
<proteinExistence type="predicted"/>
<evidence type="ECO:0000256" key="1">
    <source>
        <dbReference type="SAM" id="MobiDB-lite"/>
    </source>
</evidence>
<protein>
    <submittedName>
        <fullName evidence="2">Uncharacterized protein</fullName>
    </submittedName>
</protein>
<accession>A0A2Z4H861</accession>
<organismHost>
    <name type="scientific">Homo sapiens</name>
    <name type="common">Human</name>
    <dbReference type="NCBI Taxonomy" id="9606"/>
</organismHost>
<feature type="region of interest" description="Disordered" evidence="1">
    <location>
        <begin position="1"/>
        <end position="21"/>
    </location>
</feature>
<dbReference type="EMBL" id="MG999872">
    <property type="protein sequence ID" value="AWW10977.1"/>
    <property type="molecule type" value="Genomic_DNA"/>
</dbReference>
<name>A0A2Z4H861_HHV1</name>
<reference evidence="2" key="1">
    <citation type="journal article" date="2018" name="MSphere">
        <title>Ultrasensitive Capture of Human Herpes Simplex Virus Genomes Directly from Clinical Samples Reveals Extraordinarily Limited Evolution in Cell Culture.</title>
        <authorList>
            <person name="Greninger A.L."/>
            <person name="Roychoudhury P."/>
            <person name="Xie H."/>
            <person name="Casto A."/>
            <person name="Cent A."/>
            <person name="Pepper G."/>
            <person name="Koelle D.M."/>
            <person name="Huang M.L."/>
            <person name="Wald A."/>
            <person name="Johnston C."/>
            <person name="Jerome K.R."/>
        </authorList>
    </citation>
    <scope>NUCLEOTIDE SEQUENCE</scope>
    <source>
        <strain evidence="2">2003-15756</strain>
    </source>
</reference>
<organism evidence="2">
    <name type="scientific">Human herpesvirus 1</name>
    <name type="common">HHV-1</name>
    <name type="synonym">Human herpes simplex virus 1</name>
    <dbReference type="NCBI Taxonomy" id="10298"/>
    <lineage>
        <taxon>Viruses</taxon>
        <taxon>Duplodnaviria</taxon>
        <taxon>Heunggongvirae</taxon>
        <taxon>Peploviricota</taxon>
        <taxon>Herviviricetes</taxon>
        <taxon>Herpesvirales</taxon>
        <taxon>Orthoherpesviridae</taxon>
        <taxon>Alphaherpesvirinae</taxon>
        <taxon>Simplexvirus</taxon>
        <taxon>Simplexvirus humanalpha1</taxon>
    </lineage>
</organism>